<protein>
    <recommendedName>
        <fullName evidence="4">Ketoreductase domain-containing protein</fullName>
    </recommendedName>
</protein>
<evidence type="ECO:0000259" key="4">
    <source>
        <dbReference type="SMART" id="SM00822"/>
    </source>
</evidence>
<keyword evidence="6" id="KW-1185">Reference proteome</keyword>
<evidence type="ECO:0000256" key="1">
    <source>
        <dbReference type="ARBA" id="ARBA00006484"/>
    </source>
</evidence>
<dbReference type="InterPro" id="IPR057326">
    <property type="entry name" value="KR_dom"/>
</dbReference>
<dbReference type="InterPro" id="IPR002347">
    <property type="entry name" value="SDR_fam"/>
</dbReference>
<dbReference type="PROSITE" id="PS00061">
    <property type="entry name" value="ADH_SHORT"/>
    <property type="match status" value="1"/>
</dbReference>
<evidence type="ECO:0000256" key="2">
    <source>
        <dbReference type="ARBA" id="ARBA00023002"/>
    </source>
</evidence>
<dbReference type="CDD" id="cd05233">
    <property type="entry name" value="SDR_c"/>
    <property type="match status" value="1"/>
</dbReference>
<evidence type="ECO:0000256" key="3">
    <source>
        <dbReference type="RuleBase" id="RU000363"/>
    </source>
</evidence>
<comment type="similarity">
    <text evidence="1 3">Belongs to the short-chain dehydrogenases/reductases (SDR) family.</text>
</comment>
<dbReference type="PIRSF" id="PIRSF000126">
    <property type="entry name" value="11-beta-HSD1"/>
    <property type="match status" value="1"/>
</dbReference>
<dbReference type="PRINTS" id="PR00081">
    <property type="entry name" value="GDHRDH"/>
</dbReference>
<dbReference type="SMART" id="SM00822">
    <property type="entry name" value="PKS_KR"/>
    <property type="match status" value="1"/>
</dbReference>
<evidence type="ECO:0000313" key="5">
    <source>
        <dbReference type="EMBL" id="CAH0990083.1"/>
    </source>
</evidence>
<feature type="domain" description="Ketoreductase" evidence="4">
    <location>
        <begin position="6"/>
        <end position="186"/>
    </location>
</feature>
<dbReference type="RefSeq" id="WP_237442777.1">
    <property type="nucleotide sequence ID" value="NZ_CAKLPX010000001.1"/>
</dbReference>
<dbReference type="Proteomes" id="UP000838100">
    <property type="component" value="Unassembled WGS sequence"/>
</dbReference>
<dbReference type="PANTHER" id="PTHR44196">
    <property type="entry name" value="DEHYDROGENASE/REDUCTASE SDR FAMILY MEMBER 7B"/>
    <property type="match status" value="1"/>
</dbReference>
<dbReference type="InterPro" id="IPR020904">
    <property type="entry name" value="Sc_DH/Rdtase_CS"/>
</dbReference>
<proteinExistence type="inferred from homology"/>
<name>A0ABM9AAS2_9GAMM</name>
<reference evidence="5" key="1">
    <citation type="submission" date="2021-12" db="EMBL/GenBank/DDBJ databases">
        <authorList>
            <person name="Rodrigo-Torres L."/>
            <person name="Arahal R. D."/>
            <person name="Lucena T."/>
        </authorList>
    </citation>
    <scope>NUCLEOTIDE SEQUENCE</scope>
    <source>
        <strain evidence="5">CECT 8267</strain>
    </source>
</reference>
<organism evidence="5 6">
    <name type="scientific">Sinobacterium norvegicum</name>
    <dbReference type="NCBI Taxonomy" id="1641715"/>
    <lineage>
        <taxon>Bacteria</taxon>
        <taxon>Pseudomonadati</taxon>
        <taxon>Pseudomonadota</taxon>
        <taxon>Gammaproteobacteria</taxon>
        <taxon>Cellvibrionales</taxon>
        <taxon>Spongiibacteraceae</taxon>
        <taxon>Sinobacterium</taxon>
    </lineage>
</organism>
<dbReference type="PRINTS" id="PR00080">
    <property type="entry name" value="SDRFAMILY"/>
</dbReference>
<dbReference type="Gene3D" id="3.40.50.720">
    <property type="entry name" value="NAD(P)-binding Rossmann-like Domain"/>
    <property type="match status" value="1"/>
</dbReference>
<sequence>MTVKRNTALITGASSGIGEAFARVCAQHQYDVILLARNQQKLNSLAVQLSADYGVEVTVKTCDLTAPDAVKDLVEELLTEGKEVDLLINNAGRVEHGAFVHITPEDHQNIVQLNVAVVTAMTAHLLPRMIARGQGRVLNVASMGAFQPMPSVASYAATKAFILSLSESLSEEVRGTGVTVTALCPGLTATDMVAGAQQKSPALTHIPRAVMADPYAVAQQGLRGCLKGRVVVVPGAKNWIVSVLSRATPKWLVRRIIGLVGRATISP</sequence>
<dbReference type="SUPFAM" id="SSF51735">
    <property type="entry name" value="NAD(P)-binding Rossmann-fold domains"/>
    <property type="match status" value="1"/>
</dbReference>
<comment type="caution">
    <text evidence="5">The sequence shown here is derived from an EMBL/GenBank/DDBJ whole genome shotgun (WGS) entry which is preliminary data.</text>
</comment>
<dbReference type="PANTHER" id="PTHR44196:SF2">
    <property type="entry name" value="SHORT-CHAIN DEHYDROGENASE-RELATED"/>
    <property type="match status" value="1"/>
</dbReference>
<dbReference type="InterPro" id="IPR036291">
    <property type="entry name" value="NAD(P)-bd_dom_sf"/>
</dbReference>
<dbReference type="EMBL" id="CAKLPX010000001">
    <property type="protein sequence ID" value="CAH0990083.1"/>
    <property type="molecule type" value="Genomic_DNA"/>
</dbReference>
<gene>
    <name evidence="5" type="ORF">SIN8267_00166</name>
</gene>
<evidence type="ECO:0000313" key="6">
    <source>
        <dbReference type="Proteomes" id="UP000838100"/>
    </source>
</evidence>
<keyword evidence="2" id="KW-0560">Oxidoreductase</keyword>
<accession>A0ABM9AAS2</accession>
<dbReference type="Pfam" id="PF00106">
    <property type="entry name" value="adh_short"/>
    <property type="match status" value="1"/>
</dbReference>